<dbReference type="GO" id="GO:0016747">
    <property type="term" value="F:acyltransferase activity, transferring groups other than amino-acyl groups"/>
    <property type="evidence" value="ECO:0007669"/>
    <property type="project" value="InterPro"/>
</dbReference>
<organism evidence="4 5">
    <name type="scientific">Diaminobutyricimonas aerilata</name>
    <dbReference type="NCBI Taxonomy" id="1162967"/>
    <lineage>
        <taxon>Bacteria</taxon>
        <taxon>Bacillati</taxon>
        <taxon>Actinomycetota</taxon>
        <taxon>Actinomycetes</taxon>
        <taxon>Micrococcales</taxon>
        <taxon>Microbacteriaceae</taxon>
        <taxon>Diaminobutyricimonas</taxon>
    </lineage>
</organism>
<dbReference type="Pfam" id="PF00583">
    <property type="entry name" value="Acetyltransf_1"/>
    <property type="match status" value="1"/>
</dbReference>
<evidence type="ECO:0000256" key="1">
    <source>
        <dbReference type="ARBA" id="ARBA00022679"/>
    </source>
</evidence>
<dbReference type="EMBL" id="PGFF01000001">
    <property type="protein sequence ID" value="PJJ73492.1"/>
    <property type="molecule type" value="Genomic_DNA"/>
</dbReference>
<dbReference type="CDD" id="cd04301">
    <property type="entry name" value="NAT_SF"/>
    <property type="match status" value="1"/>
</dbReference>
<dbReference type="Proteomes" id="UP000228758">
    <property type="component" value="Unassembled WGS sequence"/>
</dbReference>
<reference evidence="4 5" key="1">
    <citation type="submission" date="2017-11" db="EMBL/GenBank/DDBJ databases">
        <title>Genomic Encyclopedia of Archaeal and Bacterial Type Strains, Phase II (KMG-II): From Individual Species to Whole Genera.</title>
        <authorList>
            <person name="Goeker M."/>
        </authorList>
    </citation>
    <scope>NUCLEOTIDE SEQUENCE [LARGE SCALE GENOMIC DNA]</scope>
    <source>
        <strain evidence="4 5">DSM 27393</strain>
    </source>
</reference>
<dbReference type="PANTHER" id="PTHR43877">
    <property type="entry name" value="AMINOALKYLPHOSPHONATE N-ACETYLTRANSFERASE-RELATED-RELATED"/>
    <property type="match status" value="1"/>
</dbReference>
<dbReference type="PANTHER" id="PTHR43877:SF2">
    <property type="entry name" value="AMINOALKYLPHOSPHONATE N-ACETYLTRANSFERASE-RELATED"/>
    <property type="match status" value="1"/>
</dbReference>
<evidence type="ECO:0000313" key="4">
    <source>
        <dbReference type="EMBL" id="PJJ73492.1"/>
    </source>
</evidence>
<dbReference type="InterPro" id="IPR016181">
    <property type="entry name" value="Acyl_CoA_acyltransferase"/>
</dbReference>
<keyword evidence="5" id="KW-1185">Reference proteome</keyword>
<proteinExistence type="predicted"/>
<evidence type="ECO:0000256" key="2">
    <source>
        <dbReference type="ARBA" id="ARBA00023315"/>
    </source>
</evidence>
<keyword evidence="2" id="KW-0012">Acyltransferase</keyword>
<dbReference type="SUPFAM" id="SSF55729">
    <property type="entry name" value="Acyl-CoA N-acyltransferases (Nat)"/>
    <property type="match status" value="1"/>
</dbReference>
<dbReference type="InterPro" id="IPR000182">
    <property type="entry name" value="GNAT_dom"/>
</dbReference>
<dbReference type="AlphaFoldDB" id="A0A2M9CNN2"/>
<name>A0A2M9CNN2_9MICO</name>
<keyword evidence="1 4" id="KW-0808">Transferase</keyword>
<feature type="domain" description="N-acetyltransferase" evidence="3">
    <location>
        <begin position="1"/>
        <end position="158"/>
    </location>
</feature>
<evidence type="ECO:0000259" key="3">
    <source>
        <dbReference type="PROSITE" id="PS51186"/>
    </source>
</evidence>
<dbReference type="Gene3D" id="3.40.630.30">
    <property type="match status" value="1"/>
</dbReference>
<dbReference type="OrthoDB" id="70840at2"/>
<dbReference type="InterPro" id="IPR050832">
    <property type="entry name" value="Bact_Acetyltransf"/>
</dbReference>
<accession>A0A2M9CNN2</accession>
<gene>
    <name evidence="4" type="ORF">CLV46_3084</name>
</gene>
<comment type="caution">
    <text evidence="4">The sequence shown here is derived from an EMBL/GenBank/DDBJ whole genome shotgun (WGS) entry which is preliminary data.</text>
</comment>
<evidence type="ECO:0000313" key="5">
    <source>
        <dbReference type="Proteomes" id="UP000228758"/>
    </source>
</evidence>
<protein>
    <submittedName>
        <fullName evidence="4">Acetyltransferase (GNAT) family protein</fullName>
    </submittedName>
</protein>
<sequence length="159" mass="17441">MSTEGLDAVFEVRAVPWDDPDAERLRAAQRAEIAERYGTPDSEPGVAPSAADITHFVVAYVGDEPAGCGGLRRIDENHGEIKRMFVAPAHRGTGVSRAVLAALDATAAGFDWDRLVLETGDQQPDAVRFYEREGFTRIPNFGHYVGHDASLCYERKVRP</sequence>
<dbReference type="PROSITE" id="PS51186">
    <property type="entry name" value="GNAT"/>
    <property type="match status" value="1"/>
</dbReference>
<dbReference type="RefSeq" id="WP_100365572.1">
    <property type="nucleotide sequence ID" value="NZ_PGFF01000001.1"/>
</dbReference>